<evidence type="ECO:0000313" key="3">
    <source>
        <dbReference type="Proteomes" id="UP000032702"/>
    </source>
</evidence>
<organism evidence="2 3">
    <name type="scientific">Stigmatella aurantiaca (strain DW4/3-1)</name>
    <dbReference type="NCBI Taxonomy" id="378806"/>
    <lineage>
        <taxon>Bacteria</taxon>
        <taxon>Pseudomonadati</taxon>
        <taxon>Myxococcota</taxon>
        <taxon>Myxococcia</taxon>
        <taxon>Myxococcales</taxon>
        <taxon>Cystobacterineae</taxon>
        <taxon>Archangiaceae</taxon>
        <taxon>Stigmatella</taxon>
    </lineage>
</organism>
<proteinExistence type="predicted"/>
<sequence>MRWAPAWSAGLPLLSPEALQAAGPLVARGDSRQRGRWAEELVMALVLGDAQFLQGSLDGCHEGLGAEEIDINVPFLGQPLRQPLTIQQADGVGRGRALDVLGVAVEAPQVGMLFHLGVDPLPEGMDSRVACAMDEVNGPSLGQRGRQHGQGRGDAYPATDQHQGLAAGPKVEFPRWGEQLQRIAHPHVVVQVRGGLAAGLALDADPVMLAIGGRRQRVVAARLDAIDEELHANVLPWHEVHQRASIHGRQVEGGDFSALLFLADDAEAAPALPAPPRLGLLIVHLRLAGNEQIGQLLVCGAPGGDHFIGGHLRAENLADGAQQARAHDGVMRRLDLQGHMLVDDLHHESAELFQLVNVAGIPEHRVGQGTGLRATALVGLIEQGPHLGMLAQHDAVEMRGQGLAAALQQGHGGFDDGTLMGAEHERGSGRGFAAGAGSPPTALFRALMKQLPCRLLNIGKSKGCGKARSF</sequence>
<protein>
    <submittedName>
        <fullName evidence="2">Uncharacterized protein</fullName>
    </submittedName>
</protein>
<accession>Q08NS6</accession>
<gene>
    <name evidence="2" type="ORF">STIAU_4907</name>
</gene>
<feature type="region of interest" description="Disordered" evidence="1">
    <location>
        <begin position="141"/>
        <end position="161"/>
    </location>
</feature>
<name>Q08NS6_STIAD</name>
<comment type="caution">
    <text evidence="2">The sequence shown here is derived from an EMBL/GenBank/DDBJ whole genome shotgun (WGS) entry which is preliminary data.</text>
</comment>
<evidence type="ECO:0000256" key="1">
    <source>
        <dbReference type="SAM" id="MobiDB-lite"/>
    </source>
</evidence>
<dbReference type="Proteomes" id="UP000032702">
    <property type="component" value="Unassembled WGS sequence"/>
</dbReference>
<dbReference type="AlphaFoldDB" id="Q08NS6"/>
<reference evidence="2 3" key="1">
    <citation type="submission" date="2006-04" db="EMBL/GenBank/DDBJ databases">
        <authorList>
            <person name="Nierman W.C."/>
        </authorList>
    </citation>
    <scope>NUCLEOTIDE SEQUENCE [LARGE SCALE GENOMIC DNA]</scope>
    <source>
        <strain evidence="2 3">DW4/3-1</strain>
    </source>
</reference>
<dbReference type="EMBL" id="AAMD01000268">
    <property type="protein sequence ID" value="EAU62135.1"/>
    <property type="molecule type" value="Genomic_DNA"/>
</dbReference>
<evidence type="ECO:0000313" key="2">
    <source>
        <dbReference type="EMBL" id="EAU62135.1"/>
    </source>
</evidence>